<keyword evidence="2" id="KW-1185">Reference proteome</keyword>
<sequence>MEAMVPSDDSPAFIASGTVKLVFCEELLFLNKFWWIALPFSIASVNNSVRLFLADEVNRQLTRMFDVFMLVAMSSAIIVQFYKNCSTKRCVLSKSVSCDPHIYQFFNMVNILLDTVLELVFPSLDCENVAGYHMNGCNIKCSVIHNRHRYKIVIVDEMSSIYSVLFYHLYLVSLKIFQQNKGYDSIVLDLSTTKRKIVLINLHCSQLCKYVRNIIDIQAAINNIPPVGVYLLNVLSAVRKRQNGTPNNAKNKNLGSKSAKIILDNQILDDL</sequence>
<dbReference type="OrthoDB" id="10470698at2759"/>
<gene>
    <name evidence="1" type="ORF">AGLY_005586</name>
</gene>
<comment type="caution">
    <text evidence="1">The sequence shown here is derived from an EMBL/GenBank/DDBJ whole genome shotgun (WGS) entry which is preliminary data.</text>
</comment>
<organism evidence="1 2">
    <name type="scientific">Aphis glycines</name>
    <name type="common">Soybean aphid</name>
    <dbReference type="NCBI Taxonomy" id="307491"/>
    <lineage>
        <taxon>Eukaryota</taxon>
        <taxon>Metazoa</taxon>
        <taxon>Ecdysozoa</taxon>
        <taxon>Arthropoda</taxon>
        <taxon>Hexapoda</taxon>
        <taxon>Insecta</taxon>
        <taxon>Pterygota</taxon>
        <taxon>Neoptera</taxon>
        <taxon>Paraneoptera</taxon>
        <taxon>Hemiptera</taxon>
        <taxon>Sternorrhyncha</taxon>
        <taxon>Aphidomorpha</taxon>
        <taxon>Aphidoidea</taxon>
        <taxon>Aphididae</taxon>
        <taxon>Aphidini</taxon>
        <taxon>Aphis</taxon>
        <taxon>Aphis</taxon>
    </lineage>
</organism>
<accession>A0A6G0TVK1</accession>
<dbReference type="AlphaFoldDB" id="A0A6G0TVK1"/>
<proteinExistence type="predicted"/>
<reference evidence="1 2" key="1">
    <citation type="submission" date="2019-08" db="EMBL/GenBank/DDBJ databases">
        <title>The genome of the soybean aphid Biotype 1, its phylome, world population structure and adaptation to the North American continent.</title>
        <authorList>
            <person name="Giordano R."/>
            <person name="Donthu R.K."/>
            <person name="Hernandez A.G."/>
            <person name="Wright C.L."/>
            <person name="Zimin A.V."/>
        </authorList>
    </citation>
    <scope>NUCLEOTIDE SEQUENCE [LARGE SCALE GENOMIC DNA]</scope>
    <source>
        <tissue evidence="1">Whole aphids</tissue>
    </source>
</reference>
<protein>
    <submittedName>
        <fullName evidence="1">Uncharacterized protein</fullName>
    </submittedName>
</protein>
<dbReference type="Proteomes" id="UP000475862">
    <property type="component" value="Unassembled WGS sequence"/>
</dbReference>
<name>A0A6G0TVK1_APHGL</name>
<evidence type="ECO:0000313" key="2">
    <source>
        <dbReference type="Proteomes" id="UP000475862"/>
    </source>
</evidence>
<evidence type="ECO:0000313" key="1">
    <source>
        <dbReference type="EMBL" id="KAE9538487.1"/>
    </source>
</evidence>
<dbReference type="EMBL" id="VYZN01000016">
    <property type="protein sequence ID" value="KAE9538487.1"/>
    <property type="molecule type" value="Genomic_DNA"/>
</dbReference>